<dbReference type="Proteomes" id="UP001620626">
    <property type="component" value="Unassembled WGS sequence"/>
</dbReference>
<accession>A0ABD2JQW5</accession>
<name>A0ABD2JQW5_9BILA</name>
<evidence type="ECO:0000313" key="2">
    <source>
        <dbReference type="Proteomes" id="UP001620626"/>
    </source>
</evidence>
<dbReference type="EMBL" id="JBICBT010000920">
    <property type="protein sequence ID" value="KAL3092798.1"/>
    <property type="molecule type" value="Genomic_DNA"/>
</dbReference>
<proteinExistence type="predicted"/>
<gene>
    <name evidence="1" type="ORF">niasHT_030401</name>
</gene>
<organism evidence="1 2">
    <name type="scientific">Heterodera trifolii</name>
    <dbReference type="NCBI Taxonomy" id="157864"/>
    <lineage>
        <taxon>Eukaryota</taxon>
        <taxon>Metazoa</taxon>
        <taxon>Ecdysozoa</taxon>
        <taxon>Nematoda</taxon>
        <taxon>Chromadorea</taxon>
        <taxon>Rhabditida</taxon>
        <taxon>Tylenchina</taxon>
        <taxon>Tylenchomorpha</taxon>
        <taxon>Tylenchoidea</taxon>
        <taxon>Heteroderidae</taxon>
        <taxon>Heteroderinae</taxon>
        <taxon>Heterodera</taxon>
    </lineage>
</organism>
<evidence type="ECO:0000313" key="1">
    <source>
        <dbReference type="EMBL" id="KAL3092798.1"/>
    </source>
</evidence>
<dbReference type="AlphaFoldDB" id="A0ABD2JQW5"/>
<keyword evidence="2" id="KW-1185">Reference proteome</keyword>
<reference evidence="1 2" key="1">
    <citation type="submission" date="2024-10" db="EMBL/GenBank/DDBJ databases">
        <authorList>
            <person name="Kim D."/>
        </authorList>
    </citation>
    <scope>NUCLEOTIDE SEQUENCE [LARGE SCALE GENOMIC DNA]</scope>
    <source>
        <strain evidence="1">BH-2024</strain>
    </source>
</reference>
<comment type="caution">
    <text evidence="1">The sequence shown here is derived from an EMBL/GenBank/DDBJ whole genome shotgun (WGS) entry which is preliminary data.</text>
</comment>
<protein>
    <submittedName>
        <fullName evidence="1">Uncharacterized protein</fullName>
    </submittedName>
</protein>
<sequence>MFCANGNPTVLSTTLAKALKATLAVGGRAAWKALTQKDGIFDGLSEQIKEQSIFSFIHLLDMTPLLLSLRRRGIAVGAAFDTSKRMTAAGDGAPHPPPAPAVVLNTLRTHIANVTVYFGVLAIKLW</sequence>